<dbReference type="InterPro" id="IPR029044">
    <property type="entry name" value="Nucleotide-diphossugar_trans"/>
</dbReference>
<feature type="binding site" evidence="9">
    <location>
        <position position="195"/>
    </location>
    <ligand>
        <name>alpha-D-glucose 1-phosphate</name>
        <dbReference type="ChEBI" id="CHEBI:58601"/>
    </ligand>
</feature>
<dbReference type="PANTHER" id="PTHR43523:SF2">
    <property type="entry name" value="GLUCOSE-1-PHOSPHATE ADENYLYLTRANSFERASE"/>
    <property type="match status" value="1"/>
</dbReference>
<evidence type="ECO:0000259" key="11">
    <source>
        <dbReference type="Pfam" id="PF24894"/>
    </source>
</evidence>
<dbReference type="Pfam" id="PF00483">
    <property type="entry name" value="NTP_transferase"/>
    <property type="match status" value="1"/>
</dbReference>
<keyword evidence="13" id="KW-1185">Reference proteome</keyword>
<gene>
    <name evidence="9" type="primary">glgC</name>
    <name evidence="12" type="ORF">TAGGR_3254</name>
</gene>
<dbReference type="GO" id="GO:0008878">
    <property type="term" value="F:glucose-1-phosphate adenylyltransferase activity"/>
    <property type="evidence" value="ECO:0007669"/>
    <property type="project" value="UniProtKB-UniRule"/>
</dbReference>
<evidence type="ECO:0000256" key="3">
    <source>
        <dbReference type="ARBA" id="ARBA00022679"/>
    </source>
</evidence>
<name>A0A0U9HU21_9BACT</name>
<evidence type="ECO:0000256" key="7">
    <source>
        <dbReference type="ARBA" id="ARBA00023056"/>
    </source>
</evidence>
<keyword evidence="8 9" id="KW-0119">Carbohydrate metabolism</keyword>
<dbReference type="InterPro" id="IPR056818">
    <property type="entry name" value="GlmU/GlgC-like_hexapep"/>
</dbReference>
<dbReference type="InterPro" id="IPR005836">
    <property type="entry name" value="ADP_Glu_pyroP_CS"/>
</dbReference>
<evidence type="ECO:0000313" key="12">
    <source>
        <dbReference type="EMBL" id="GAQ95778.1"/>
    </source>
</evidence>
<dbReference type="AlphaFoldDB" id="A0A0U9HU21"/>
<evidence type="ECO:0000256" key="8">
    <source>
        <dbReference type="ARBA" id="ARBA00023277"/>
    </source>
</evidence>
<comment type="subunit">
    <text evidence="9">Homotetramer.</text>
</comment>
<evidence type="ECO:0000313" key="13">
    <source>
        <dbReference type="Proteomes" id="UP000054976"/>
    </source>
</evidence>
<dbReference type="RefSeq" id="WP_059177201.1">
    <property type="nucleotide sequence ID" value="NZ_BCNO01000003.1"/>
</dbReference>
<comment type="caution">
    <text evidence="12">The sequence shown here is derived from an EMBL/GenBank/DDBJ whole genome shotgun (WGS) entry which is preliminary data.</text>
</comment>
<dbReference type="InterPro" id="IPR023049">
    <property type="entry name" value="GlgC_bac"/>
</dbReference>
<feature type="domain" description="Glucose-1-phosphate adenylyltransferase/Bifunctional protein GlmU-like C-terminal hexapeptide" evidence="11">
    <location>
        <begin position="304"/>
        <end position="395"/>
    </location>
</feature>
<dbReference type="PROSITE" id="PS00810">
    <property type="entry name" value="ADP_GLC_PYROPHOSPH_3"/>
    <property type="match status" value="1"/>
</dbReference>
<evidence type="ECO:0000256" key="5">
    <source>
        <dbReference type="ARBA" id="ARBA00022741"/>
    </source>
</evidence>
<keyword evidence="4 9" id="KW-0548">Nucleotidyltransferase</keyword>
<reference evidence="13" key="1">
    <citation type="submission" date="2016-01" db="EMBL/GenBank/DDBJ databases">
        <title>Draft genome sequence of Thermodesulfovibrio aggregans strain TGE-P1.</title>
        <authorList>
            <person name="Sekiguchi Y."/>
            <person name="Ohashi A."/>
            <person name="Matsuura N."/>
            <person name="Tourlousse M.D."/>
        </authorList>
    </citation>
    <scope>NUCLEOTIDE SEQUENCE [LARGE SCALE GENOMIC DNA]</scope>
    <source>
        <strain evidence="13">TGE-P1</strain>
    </source>
</reference>
<feature type="domain" description="Nucleotidyl transferase" evidence="10">
    <location>
        <begin position="6"/>
        <end position="275"/>
    </location>
</feature>
<comment type="catalytic activity">
    <reaction evidence="9">
        <text>alpha-D-glucose 1-phosphate + ATP + H(+) = ADP-alpha-D-glucose + diphosphate</text>
        <dbReference type="Rhea" id="RHEA:12120"/>
        <dbReference type="ChEBI" id="CHEBI:15378"/>
        <dbReference type="ChEBI" id="CHEBI:30616"/>
        <dbReference type="ChEBI" id="CHEBI:33019"/>
        <dbReference type="ChEBI" id="CHEBI:57498"/>
        <dbReference type="ChEBI" id="CHEBI:58601"/>
        <dbReference type="EC" id="2.7.7.27"/>
    </reaction>
</comment>
<feature type="site" description="Could play a key role in the communication between the regulatory and the substrate sites" evidence="9">
    <location>
        <position position="96"/>
    </location>
</feature>
<organism evidence="12 13">
    <name type="scientific">Thermodesulfovibrio aggregans</name>
    <dbReference type="NCBI Taxonomy" id="86166"/>
    <lineage>
        <taxon>Bacteria</taxon>
        <taxon>Pseudomonadati</taxon>
        <taxon>Nitrospirota</taxon>
        <taxon>Thermodesulfovibrionia</taxon>
        <taxon>Thermodesulfovibrionales</taxon>
        <taxon>Thermodesulfovibrionaceae</taxon>
        <taxon>Thermodesulfovibrio</taxon>
    </lineage>
</organism>
<dbReference type="PROSITE" id="PS00809">
    <property type="entry name" value="ADP_GLC_PYROPHOSPH_2"/>
    <property type="match status" value="1"/>
</dbReference>
<feature type="binding site" evidence="9">
    <location>
        <begin position="177"/>
        <end position="178"/>
    </location>
    <ligand>
        <name>alpha-D-glucose 1-phosphate</name>
        <dbReference type="ChEBI" id="CHEBI:58601"/>
    </ligand>
</feature>
<keyword evidence="6 9" id="KW-0067">ATP-binding</keyword>
<dbReference type="HAMAP" id="MF_00624">
    <property type="entry name" value="GlgC"/>
    <property type="match status" value="1"/>
</dbReference>
<comment type="pathway">
    <text evidence="9">Glycan biosynthesis; glycogen biosynthesis.</text>
</comment>
<evidence type="ECO:0000259" key="10">
    <source>
        <dbReference type="Pfam" id="PF00483"/>
    </source>
</evidence>
<sequence length="411" mass="46747">MPKVLAIVLAGGKGERLFPLTSFRSKPSVPFGARYRIVDFVLSNLVNSQIYSIYLLVQYKSQSLIEHIRQNWFFTSVGSNHFVTVVPPQMRMGPEWFQGTADAVFQNMGLIKEHKPDIVIIFGADHIYRMDIRQMIKFHIEKNAEVTVAARPVPLREASAFGVIVADSDQRIVGFQEKPKQPQPMPDNPQMAYVSMGNYIFNTDILINALISAEKKKQNDFGAHVIPELVERGAKVYAYDFATNEIPGIKPYEERGYWRDVGTIRAYFDAHMDMLGETPVFEIYNKMWPIYPAKYEGPPVKILDGEIKNSIIADGALIYGGKIENSFIRSGCIVEKGAEIKDSLIMDDVVIKRNSKLYRVIVDKKNVVYEGEEIGFSPEKDRFRCHIDSSGICIIPRAARYNDWIKEFSNV</sequence>
<dbReference type="Pfam" id="PF24894">
    <property type="entry name" value="Hexapep_GlmU"/>
    <property type="match status" value="1"/>
</dbReference>
<comment type="function">
    <text evidence="9">Involved in the biosynthesis of ADP-glucose, a building block required for the elongation reactions to produce glycogen. Catalyzes the reaction between ATP and alpha-D-glucose 1-phosphate (G1P) to produce pyrophosphate and ADP-Glc.</text>
</comment>
<dbReference type="NCBIfam" id="TIGR02091">
    <property type="entry name" value="glgC"/>
    <property type="match status" value="1"/>
</dbReference>
<dbReference type="SUPFAM" id="SSF51161">
    <property type="entry name" value="Trimeric LpxA-like enzymes"/>
    <property type="match status" value="1"/>
</dbReference>
<dbReference type="InterPro" id="IPR011004">
    <property type="entry name" value="Trimer_LpxA-like_sf"/>
</dbReference>
<evidence type="ECO:0000256" key="1">
    <source>
        <dbReference type="ARBA" id="ARBA00010443"/>
    </source>
</evidence>
<protein>
    <recommendedName>
        <fullName evidence="9">Glucose-1-phosphate adenylyltransferase</fullName>
        <ecNumber evidence="9">2.7.7.27</ecNumber>
    </recommendedName>
    <alternativeName>
        <fullName evidence="9">ADP-glucose pyrophosphorylase</fullName>
        <shortName evidence="9">ADPGlc PPase</shortName>
    </alternativeName>
    <alternativeName>
        <fullName evidence="9">ADP-glucose synthase</fullName>
    </alternativeName>
</protein>
<dbReference type="OrthoDB" id="9801810at2"/>
<dbReference type="PANTHER" id="PTHR43523">
    <property type="entry name" value="GLUCOSE-1-PHOSPHATE ADENYLYLTRANSFERASE-RELATED"/>
    <property type="match status" value="1"/>
</dbReference>
<accession>A0A0U9HU21</accession>
<evidence type="ECO:0000256" key="6">
    <source>
        <dbReference type="ARBA" id="ARBA00022840"/>
    </source>
</evidence>
<dbReference type="Proteomes" id="UP000054976">
    <property type="component" value="Unassembled WGS sequence"/>
</dbReference>
<keyword evidence="2 9" id="KW-0321">Glycogen metabolism</keyword>
<dbReference type="UniPathway" id="UPA00164"/>
<dbReference type="NCBIfam" id="NF002023">
    <property type="entry name" value="PRK00844.1"/>
    <property type="match status" value="1"/>
</dbReference>
<proteinExistence type="inferred from homology"/>
<keyword evidence="5 9" id="KW-0547">Nucleotide-binding</keyword>
<dbReference type="GO" id="GO:0005524">
    <property type="term" value="F:ATP binding"/>
    <property type="evidence" value="ECO:0007669"/>
    <property type="project" value="UniProtKB-KW"/>
</dbReference>
<evidence type="ECO:0000256" key="4">
    <source>
        <dbReference type="ARBA" id="ARBA00022695"/>
    </source>
</evidence>
<dbReference type="STRING" id="86166.TAGGR_3254"/>
<evidence type="ECO:0000256" key="9">
    <source>
        <dbReference type="HAMAP-Rule" id="MF_00624"/>
    </source>
</evidence>
<dbReference type="InterPro" id="IPR011831">
    <property type="entry name" value="ADP-Glc_PPase"/>
</dbReference>
<dbReference type="EC" id="2.7.7.27" evidence="9"/>
<evidence type="ECO:0000256" key="2">
    <source>
        <dbReference type="ARBA" id="ARBA00022600"/>
    </source>
</evidence>
<dbReference type="Gene3D" id="2.160.10.10">
    <property type="entry name" value="Hexapeptide repeat proteins"/>
    <property type="match status" value="1"/>
</dbReference>
<dbReference type="EMBL" id="BCNO01000003">
    <property type="protein sequence ID" value="GAQ95778.1"/>
    <property type="molecule type" value="Genomic_DNA"/>
</dbReference>
<dbReference type="CDD" id="cd04651">
    <property type="entry name" value="LbH_G1P_AT_C"/>
    <property type="match status" value="1"/>
</dbReference>
<feature type="site" description="Could play a key role in the communication between the regulatory and the substrate sites" evidence="9">
    <location>
        <position position="58"/>
    </location>
</feature>
<comment type="caution">
    <text evidence="9">Lacks conserved residue(s) required for the propagation of feature annotation.</text>
</comment>
<comment type="similarity">
    <text evidence="1 9">Belongs to the bacterial/plant glucose-1-phosphate adenylyltransferase family.</text>
</comment>
<feature type="binding site" evidence="9">
    <location>
        <position position="162"/>
    </location>
    <ligand>
        <name>alpha-D-glucose 1-phosphate</name>
        <dbReference type="ChEBI" id="CHEBI:58601"/>
    </ligand>
</feature>
<keyword evidence="7 9" id="KW-0320">Glycogen biosynthesis</keyword>
<dbReference type="SUPFAM" id="SSF53448">
    <property type="entry name" value="Nucleotide-diphospho-sugar transferases"/>
    <property type="match status" value="1"/>
</dbReference>
<dbReference type="Gene3D" id="3.90.550.10">
    <property type="entry name" value="Spore Coat Polysaccharide Biosynthesis Protein SpsA, Chain A"/>
    <property type="match status" value="1"/>
</dbReference>
<keyword evidence="3 9" id="KW-0808">Transferase</keyword>
<dbReference type="CDD" id="cd02508">
    <property type="entry name" value="ADP_Glucose_PP"/>
    <property type="match status" value="1"/>
</dbReference>
<dbReference type="GO" id="GO:0005978">
    <property type="term" value="P:glycogen biosynthetic process"/>
    <property type="evidence" value="ECO:0007669"/>
    <property type="project" value="UniProtKB-UniRule"/>
</dbReference>
<dbReference type="InterPro" id="IPR005835">
    <property type="entry name" value="NTP_transferase_dom"/>
</dbReference>